<proteinExistence type="predicted"/>
<reference evidence="3 4" key="1">
    <citation type="submission" date="2019-08" db="EMBL/GenBank/DDBJ databases">
        <title>Draft genome sequences of two oriental melons (Cucumis melo L. var makuwa).</title>
        <authorList>
            <person name="Kwon S.-Y."/>
        </authorList>
    </citation>
    <scope>NUCLEOTIDE SEQUENCE [LARGE SCALE GENOMIC DNA]</scope>
    <source>
        <strain evidence="4">cv. Chang Bougi</strain>
        <strain evidence="3">cv. SW 3</strain>
        <tissue evidence="2">Leaf</tissue>
    </source>
</reference>
<gene>
    <name evidence="2" type="ORF">E5676_scaffold600G00820</name>
    <name evidence="1" type="ORF">E6C27_scaffold61G00810</name>
</gene>
<evidence type="ECO:0000313" key="1">
    <source>
        <dbReference type="EMBL" id="KAA0048477.1"/>
    </source>
</evidence>
<dbReference type="Proteomes" id="UP000321393">
    <property type="component" value="Unassembled WGS sequence"/>
</dbReference>
<evidence type="ECO:0000313" key="3">
    <source>
        <dbReference type="Proteomes" id="UP000321393"/>
    </source>
</evidence>
<accession>A0A5D3DX55</accession>
<sequence>MLWEQRELFNKAEKIVLSAMKCKVKKKTIEEYCKELEREIDESSPLEDEEVGYINIEKHYATIKGRNVDFRTNMINELYRLEHNEIQHALFKSPIDRAKQDALEKVA</sequence>
<evidence type="ECO:0000313" key="2">
    <source>
        <dbReference type="EMBL" id="TYK28273.1"/>
    </source>
</evidence>
<name>A0A5D3DX55_CUCMM</name>
<dbReference type="EMBL" id="SSTD01002133">
    <property type="protein sequence ID" value="TYK28273.1"/>
    <property type="molecule type" value="Genomic_DNA"/>
</dbReference>
<dbReference type="AlphaFoldDB" id="A0A5D3DX55"/>
<protein>
    <submittedName>
        <fullName evidence="2">Protein MNN4-like</fullName>
    </submittedName>
</protein>
<organism evidence="2 4">
    <name type="scientific">Cucumis melo var. makuwa</name>
    <name type="common">Oriental melon</name>
    <dbReference type="NCBI Taxonomy" id="1194695"/>
    <lineage>
        <taxon>Eukaryota</taxon>
        <taxon>Viridiplantae</taxon>
        <taxon>Streptophyta</taxon>
        <taxon>Embryophyta</taxon>
        <taxon>Tracheophyta</taxon>
        <taxon>Spermatophyta</taxon>
        <taxon>Magnoliopsida</taxon>
        <taxon>eudicotyledons</taxon>
        <taxon>Gunneridae</taxon>
        <taxon>Pentapetalae</taxon>
        <taxon>rosids</taxon>
        <taxon>fabids</taxon>
        <taxon>Cucurbitales</taxon>
        <taxon>Cucurbitaceae</taxon>
        <taxon>Benincaseae</taxon>
        <taxon>Cucumis</taxon>
    </lineage>
</organism>
<dbReference type="Proteomes" id="UP000321947">
    <property type="component" value="Unassembled WGS sequence"/>
</dbReference>
<dbReference type="EMBL" id="SSTE01012822">
    <property type="protein sequence ID" value="KAA0048477.1"/>
    <property type="molecule type" value="Genomic_DNA"/>
</dbReference>
<comment type="caution">
    <text evidence="2">The sequence shown here is derived from an EMBL/GenBank/DDBJ whole genome shotgun (WGS) entry which is preliminary data.</text>
</comment>
<evidence type="ECO:0000313" key="4">
    <source>
        <dbReference type="Proteomes" id="UP000321947"/>
    </source>
</evidence>